<protein>
    <submittedName>
        <fullName evidence="2">Uncharacterized protein</fullName>
    </submittedName>
</protein>
<feature type="region of interest" description="Disordered" evidence="1">
    <location>
        <begin position="204"/>
        <end position="240"/>
    </location>
</feature>
<dbReference type="InterPro" id="IPR043913">
    <property type="entry name" value="DUF5764"/>
</dbReference>
<sequence>MSEFAKTQLREHLASLLIPCISQGFWSVQETATKLCEKNNQPNEILRTFQNMVTKIPEWSEQTLLDEVDRIIKTSKCTYIDDLLLGVFLAYMKSFAALQYKGQSSQIKVEFERPNVSKFIHELYKHSARKLWQVAYLFKVLGTSTEQQAKNRNEIEVVIYKCMDDVIRTFLPWEVIAKSYFTEPLPEPEEPPKSKSVIFEDMEDDIEEESESEDESLPGINLTEEDDKVSITDLDEQKPPTIELPVMVEEVEKNPLDEIDSKVEETNDETLVLSL</sequence>
<organism evidence="2">
    <name type="scientific">viral metagenome</name>
    <dbReference type="NCBI Taxonomy" id="1070528"/>
    <lineage>
        <taxon>unclassified sequences</taxon>
        <taxon>metagenomes</taxon>
        <taxon>organismal metagenomes</taxon>
    </lineage>
</organism>
<dbReference type="EMBL" id="MN740468">
    <property type="protein sequence ID" value="QHU27988.1"/>
    <property type="molecule type" value="Genomic_DNA"/>
</dbReference>
<feature type="compositionally biased region" description="Basic and acidic residues" evidence="1">
    <location>
        <begin position="253"/>
        <end position="265"/>
    </location>
</feature>
<evidence type="ECO:0000313" key="2">
    <source>
        <dbReference type="EMBL" id="QHU27988.1"/>
    </source>
</evidence>
<evidence type="ECO:0000256" key="1">
    <source>
        <dbReference type="SAM" id="MobiDB-lite"/>
    </source>
</evidence>
<accession>A0A6C0LE02</accession>
<feature type="compositionally biased region" description="Acidic residues" evidence="1">
    <location>
        <begin position="204"/>
        <end position="216"/>
    </location>
</feature>
<dbReference type="Pfam" id="PF19068">
    <property type="entry name" value="DUF5764"/>
    <property type="match status" value="1"/>
</dbReference>
<feature type="region of interest" description="Disordered" evidence="1">
    <location>
        <begin position="253"/>
        <end position="275"/>
    </location>
</feature>
<dbReference type="AlphaFoldDB" id="A0A6C0LE02"/>
<proteinExistence type="predicted"/>
<reference evidence="2" key="1">
    <citation type="journal article" date="2020" name="Nature">
        <title>Giant virus diversity and host interactions through global metagenomics.</title>
        <authorList>
            <person name="Schulz F."/>
            <person name="Roux S."/>
            <person name="Paez-Espino D."/>
            <person name="Jungbluth S."/>
            <person name="Walsh D.A."/>
            <person name="Denef V.J."/>
            <person name="McMahon K.D."/>
            <person name="Konstantinidis K.T."/>
            <person name="Eloe-Fadrosh E.A."/>
            <person name="Kyrpides N.C."/>
            <person name="Woyke T."/>
        </authorList>
    </citation>
    <scope>NUCLEOTIDE SEQUENCE</scope>
    <source>
        <strain evidence="2">GVMAG-M-3300027770-17</strain>
    </source>
</reference>
<name>A0A6C0LE02_9ZZZZ</name>